<dbReference type="Proteomes" id="UP000789390">
    <property type="component" value="Unassembled WGS sequence"/>
</dbReference>
<keyword evidence="2" id="KW-1185">Reference proteome</keyword>
<accession>A0A8J2S439</accession>
<evidence type="ECO:0000313" key="1">
    <source>
        <dbReference type="EMBL" id="CAH0113093.1"/>
    </source>
</evidence>
<sequence length="86" mass="9755">MGGGIDWKNLRTPARWKNCSISGRQSIRLDAVICFAEQQVYLRCLLTILNYVVPPENRAWKDIYTNMITCVFLVPAIASPAVKNNQ</sequence>
<reference evidence="1" key="1">
    <citation type="submission" date="2021-11" db="EMBL/GenBank/DDBJ databases">
        <authorList>
            <person name="Schell T."/>
        </authorList>
    </citation>
    <scope>NUCLEOTIDE SEQUENCE</scope>
    <source>
        <strain evidence="1">M5</strain>
    </source>
</reference>
<organism evidence="1 2">
    <name type="scientific">Daphnia galeata</name>
    <dbReference type="NCBI Taxonomy" id="27404"/>
    <lineage>
        <taxon>Eukaryota</taxon>
        <taxon>Metazoa</taxon>
        <taxon>Ecdysozoa</taxon>
        <taxon>Arthropoda</taxon>
        <taxon>Crustacea</taxon>
        <taxon>Branchiopoda</taxon>
        <taxon>Diplostraca</taxon>
        <taxon>Cladocera</taxon>
        <taxon>Anomopoda</taxon>
        <taxon>Daphniidae</taxon>
        <taxon>Daphnia</taxon>
    </lineage>
</organism>
<name>A0A8J2S439_9CRUS</name>
<comment type="caution">
    <text evidence="1">The sequence shown here is derived from an EMBL/GenBank/DDBJ whole genome shotgun (WGS) entry which is preliminary data.</text>
</comment>
<dbReference type="AlphaFoldDB" id="A0A8J2S439"/>
<proteinExistence type="predicted"/>
<evidence type="ECO:0000313" key="2">
    <source>
        <dbReference type="Proteomes" id="UP000789390"/>
    </source>
</evidence>
<gene>
    <name evidence="1" type="ORF">DGAL_LOCUS16895</name>
</gene>
<dbReference type="EMBL" id="CAKKLH010000336">
    <property type="protein sequence ID" value="CAH0113093.1"/>
    <property type="molecule type" value="Genomic_DNA"/>
</dbReference>
<protein>
    <submittedName>
        <fullName evidence="1">Uncharacterized protein</fullName>
    </submittedName>
</protein>